<evidence type="ECO:0000313" key="2">
    <source>
        <dbReference type="Proteomes" id="UP000287972"/>
    </source>
</evidence>
<dbReference type="EMBL" id="NKCL01000283">
    <property type="protein sequence ID" value="RSL76680.1"/>
    <property type="molecule type" value="Genomic_DNA"/>
</dbReference>
<evidence type="ECO:0000313" key="1">
    <source>
        <dbReference type="EMBL" id="RSL76680.1"/>
    </source>
</evidence>
<keyword evidence="2" id="KW-1185">Reference proteome</keyword>
<reference evidence="1 2" key="1">
    <citation type="submission" date="2017-06" db="EMBL/GenBank/DDBJ databases">
        <title>Comparative genomic analysis of Ambrosia Fusariam Clade fungi.</title>
        <authorList>
            <person name="Stajich J.E."/>
            <person name="Carrillo J."/>
            <person name="Kijimoto T."/>
            <person name="Eskalen A."/>
            <person name="O'Donnell K."/>
            <person name="Kasson M."/>
        </authorList>
    </citation>
    <scope>NUCLEOTIDE SEQUENCE [LARGE SCALE GENOMIC DNA]</scope>
    <source>
        <strain evidence="1 2">NRRL62606</strain>
    </source>
</reference>
<dbReference type="Proteomes" id="UP000287972">
    <property type="component" value="Unassembled WGS sequence"/>
</dbReference>
<proteinExistence type="predicted"/>
<accession>A0A428RGM4</accession>
<gene>
    <name evidence="1" type="ORF">CEP51_009735</name>
</gene>
<sequence length="141" mass="15481">MEATLDVAIEGLAHQKQSVWSTRCQIDQKLNVGLPRTRMRGLLLSHFITLFISLRRNSIHVAIVVVMAKLPPHLSQNAAAASRPALFFATLVLSRAEQTLASTVQAAGSGYDVSFPTPLFLGPPQSEIFARRFQRWAPGAM</sequence>
<comment type="caution">
    <text evidence="1">The sequence shown here is derived from an EMBL/GenBank/DDBJ whole genome shotgun (WGS) entry which is preliminary data.</text>
</comment>
<dbReference type="AlphaFoldDB" id="A0A428RGM4"/>
<name>A0A428RGM4_9HYPO</name>
<organism evidence="1 2">
    <name type="scientific">Fusarium floridanum</name>
    <dbReference type="NCBI Taxonomy" id="1325733"/>
    <lineage>
        <taxon>Eukaryota</taxon>
        <taxon>Fungi</taxon>
        <taxon>Dikarya</taxon>
        <taxon>Ascomycota</taxon>
        <taxon>Pezizomycotina</taxon>
        <taxon>Sordariomycetes</taxon>
        <taxon>Hypocreomycetidae</taxon>
        <taxon>Hypocreales</taxon>
        <taxon>Nectriaceae</taxon>
        <taxon>Fusarium</taxon>
        <taxon>Fusarium solani species complex</taxon>
    </lineage>
</organism>
<protein>
    <submittedName>
        <fullName evidence="1">Uncharacterized protein</fullName>
    </submittedName>
</protein>